<name>A0A151ABK6_9EURY</name>
<keyword evidence="2" id="KW-1185">Reference proteome</keyword>
<accession>A0A151ABK6</accession>
<dbReference type="Pfam" id="PF10604">
    <property type="entry name" value="Polyketide_cyc2"/>
    <property type="match status" value="1"/>
</dbReference>
<gene>
    <name evidence="1" type="ORF">HAPAU_30320</name>
</gene>
<dbReference type="AlphaFoldDB" id="A0A151ABK6"/>
<proteinExistence type="predicted"/>
<dbReference type="CDD" id="cd07812">
    <property type="entry name" value="SRPBCC"/>
    <property type="match status" value="1"/>
</dbReference>
<dbReference type="EMBL" id="LTAZ01000011">
    <property type="protein sequence ID" value="KYH24940.1"/>
    <property type="molecule type" value="Genomic_DNA"/>
</dbReference>
<comment type="caution">
    <text evidence="1">The sequence shown here is derived from an EMBL/GenBank/DDBJ whole genome shotgun (WGS) entry which is preliminary data.</text>
</comment>
<sequence>MSFYVGMILEETTDIEASSEEVYRFFEEMEDNYERWHPDHITFRWTEGEGLEQGAEAYFEERIAGKVQKKTVTFVEVAPDRYMEFKPTSLLVGLLMPQISFTIDPRSDNCEFTQRIKVRTGPIGARLNKREFDAVRTHMHEEGENLKRILESENRVPPGKNP</sequence>
<evidence type="ECO:0000313" key="2">
    <source>
        <dbReference type="Proteomes" id="UP000075321"/>
    </source>
</evidence>
<protein>
    <submittedName>
        <fullName evidence="1">Polyketide cyclase / dehydrase and lipid transport</fullName>
    </submittedName>
</protein>
<dbReference type="Gene3D" id="3.30.530.20">
    <property type="match status" value="1"/>
</dbReference>
<dbReference type="SUPFAM" id="SSF55961">
    <property type="entry name" value="Bet v1-like"/>
    <property type="match status" value="1"/>
</dbReference>
<dbReference type="InterPro" id="IPR019587">
    <property type="entry name" value="Polyketide_cyclase/dehydratase"/>
</dbReference>
<evidence type="ECO:0000313" key="1">
    <source>
        <dbReference type="EMBL" id="KYH24940.1"/>
    </source>
</evidence>
<organism evidence="1 2">
    <name type="scientific">Halalkalicoccus paucihalophilus</name>
    <dbReference type="NCBI Taxonomy" id="1008153"/>
    <lineage>
        <taxon>Archaea</taxon>
        <taxon>Methanobacteriati</taxon>
        <taxon>Methanobacteriota</taxon>
        <taxon>Stenosarchaea group</taxon>
        <taxon>Halobacteria</taxon>
        <taxon>Halobacteriales</taxon>
        <taxon>Halococcaceae</taxon>
        <taxon>Halalkalicoccus</taxon>
    </lineage>
</organism>
<reference evidence="1 2" key="1">
    <citation type="submission" date="2016-02" db="EMBL/GenBank/DDBJ databases">
        <title>Genome sequence of Halalkalicoccus paucihalophilus DSM 24557.</title>
        <authorList>
            <person name="Poehlein A."/>
            <person name="Daniel R."/>
        </authorList>
    </citation>
    <scope>NUCLEOTIDE SEQUENCE [LARGE SCALE GENOMIC DNA]</scope>
    <source>
        <strain evidence="1 2">DSM 24557</strain>
    </source>
</reference>
<dbReference type="InterPro" id="IPR023393">
    <property type="entry name" value="START-like_dom_sf"/>
</dbReference>
<dbReference type="Proteomes" id="UP000075321">
    <property type="component" value="Unassembled WGS sequence"/>
</dbReference>
<dbReference type="PATRIC" id="fig|1008153.3.peg.3140"/>